<feature type="transmembrane region" description="Helical" evidence="1">
    <location>
        <begin position="109"/>
        <end position="128"/>
    </location>
</feature>
<keyword evidence="1" id="KW-0812">Transmembrane</keyword>
<dbReference type="Proteomes" id="UP000054314">
    <property type="component" value="Unassembled WGS sequence"/>
</dbReference>
<evidence type="ECO:0000313" key="3">
    <source>
        <dbReference type="Proteomes" id="UP000054314"/>
    </source>
</evidence>
<gene>
    <name evidence="2" type="ORF">N869_01205</name>
</gene>
<dbReference type="InterPro" id="IPR007404">
    <property type="entry name" value="YdjM-like"/>
</dbReference>
<comment type="caution">
    <text evidence="2">The sequence shown here is derived from an EMBL/GenBank/DDBJ whole genome shotgun (WGS) entry which is preliminary data.</text>
</comment>
<proteinExistence type="predicted"/>
<keyword evidence="2" id="KW-0378">Hydrolase</keyword>
<reference evidence="2 3" key="1">
    <citation type="submission" date="2013-08" db="EMBL/GenBank/DDBJ databases">
        <title>Genome sequencing of Cellulomonas bogoriensis 69B4.</title>
        <authorList>
            <person name="Chen F."/>
            <person name="Li Y."/>
            <person name="Wang G."/>
        </authorList>
    </citation>
    <scope>NUCLEOTIDE SEQUENCE [LARGE SCALE GENOMIC DNA]</scope>
    <source>
        <strain evidence="2 3">69B4</strain>
    </source>
</reference>
<organism evidence="2 3">
    <name type="scientific">Cellulomonas bogoriensis 69B4 = DSM 16987</name>
    <dbReference type="NCBI Taxonomy" id="1386082"/>
    <lineage>
        <taxon>Bacteria</taxon>
        <taxon>Bacillati</taxon>
        <taxon>Actinomycetota</taxon>
        <taxon>Actinomycetes</taxon>
        <taxon>Micrococcales</taxon>
        <taxon>Cellulomonadaceae</taxon>
        <taxon>Cellulomonas</taxon>
    </lineage>
</organism>
<keyword evidence="1" id="KW-1133">Transmembrane helix</keyword>
<evidence type="ECO:0000313" key="2">
    <source>
        <dbReference type="EMBL" id="KGM12874.1"/>
    </source>
</evidence>
<protein>
    <submittedName>
        <fullName evidence="2">Hydrolase</fullName>
    </submittedName>
</protein>
<dbReference type="RefSeq" id="WP_052105296.1">
    <property type="nucleotide sequence ID" value="NZ_AXCZ01000087.1"/>
</dbReference>
<name>A0A0A0C0D7_9CELL</name>
<keyword evidence="1" id="KW-0472">Membrane</keyword>
<accession>A0A0A0C0D7</accession>
<dbReference type="AlphaFoldDB" id="A0A0A0C0D7"/>
<evidence type="ECO:0000256" key="1">
    <source>
        <dbReference type="SAM" id="Phobius"/>
    </source>
</evidence>
<dbReference type="GO" id="GO:0016787">
    <property type="term" value="F:hydrolase activity"/>
    <property type="evidence" value="ECO:0007669"/>
    <property type="project" value="UniProtKB-KW"/>
</dbReference>
<feature type="transmembrane region" description="Helical" evidence="1">
    <location>
        <begin position="140"/>
        <end position="157"/>
    </location>
</feature>
<dbReference type="Pfam" id="PF04307">
    <property type="entry name" value="YdjM"/>
    <property type="match status" value="1"/>
</dbReference>
<feature type="transmembrane region" description="Helical" evidence="1">
    <location>
        <begin position="230"/>
        <end position="251"/>
    </location>
</feature>
<feature type="transmembrane region" description="Helical" evidence="1">
    <location>
        <begin position="84"/>
        <end position="103"/>
    </location>
</feature>
<dbReference type="EMBL" id="AXCZ01000087">
    <property type="protein sequence ID" value="KGM12874.1"/>
    <property type="molecule type" value="Genomic_DNA"/>
</dbReference>
<feature type="transmembrane region" description="Helical" evidence="1">
    <location>
        <begin position="202"/>
        <end position="218"/>
    </location>
</feature>
<dbReference type="OrthoDB" id="3425909at2"/>
<feature type="transmembrane region" description="Helical" evidence="1">
    <location>
        <begin position="163"/>
        <end position="190"/>
    </location>
</feature>
<sequence length="255" mass="26697">MMGTNHAMSGAAAWVAVTSTVPLAAGLAPMPAHLVVIGAFVTAGAALLPDVDHHNGTIARSAGGLSRRVSAAARALAGGHRRGMHSLVGVLGFALGAVALRTWVVDVPWWGPVPLGSALLLVILLTFAIMALKLSRGVKAEIWVASVVLVAALLHFFPDELTWLPLAVVVGVVVHLAGDMATVGGVPLLWPFTPCPPRAWRRIPVLSLVWLPNGHLAIPVLGRTGSVREWVLFLTLTWYTGYVVAATTGLIRVAV</sequence>
<keyword evidence="3" id="KW-1185">Reference proteome</keyword>